<dbReference type="PANTHER" id="PTHR30469">
    <property type="entry name" value="MULTIDRUG RESISTANCE PROTEIN MDTA"/>
    <property type="match status" value="1"/>
</dbReference>
<evidence type="ECO:0000313" key="3">
    <source>
        <dbReference type="Proteomes" id="UP001501207"/>
    </source>
</evidence>
<dbReference type="SUPFAM" id="SSF111369">
    <property type="entry name" value="HlyD-like secretion proteins"/>
    <property type="match status" value="1"/>
</dbReference>
<protein>
    <recommendedName>
        <fullName evidence="1">CzcB-like barrel-sandwich hybrid domain-containing protein</fullName>
    </recommendedName>
</protein>
<dbReference type="PANTHER" id="PTHR30469:SF15">
    <property type="entry name" value="HLYD FAMILY OF SECRETION PROTEINS"/>
    <property type="match status" value="1"/>
</dbReference>
<gene>
    <name evidence="2" type="ORF">GCM10023143_16990</name>
</gene>
<evidence type="ECO:0000259" key="1">
    <source>
        <dbReference type="Pfam" id="PF25973"/>
    </source>
</evidence>
<dbReference type="Gene3D" id="2.40.50.100">
    <property type="match status" value="1"/>
</dbReference>
<sequence>MKYCILLGLILLSVADSGCHQTEPDNNADNEESAVTPVTITQADTAVLKETITLNAVSTFLLNTDVKANVNGYITRSAIHNGEKVHQGQTLFVLETREARSIGNTINQLDSTFKFSGNNTVKSPSSGYVIMLNHQPGDYVQDGEVLATVANEPSFGFMLSLPYEDRQLLLHNKNVVILLPDSTLLQGTVLQWMPQMDSLIQTQQVFIKTRSHNTIPAGLIAQAILAGNASSHPSLPTAAVLSDESQQHFWVMKLLSDSMAVKIPIQKGVESGGRVEIVAPAVQATDRFVLQGAYGLPDTAQVAIQH</sequence>
<name>A0ABP8FR41_9BACT</name>
<proteinExistence type="predicted"/>
<dbReference type="RefSeq" id="WP_344978239.1">
    <property type="nucleotide sequence ID" value="NZ_BAABFN010000002.1"/>
</dbReference>
<dbReference type="Gene3D" id="2.40.420.20">
    <property type="match status" value="1"/>
</dbReference>
<feature type="domain" description="CzcB-like barrel-sandwich hybrid" evidence="1">
    <location>
        <begin position="65"/>
        <end position="151"/>
    </location>
</feature>
<organism evidence="2 3">
    <name type="scientific">Compostibacter hankyongensis</name>
    <dbReference type="NCBI Taxonomy" id="1007089"/>
    <lineage>
        <taxon>Bacteria</taxon>
        <taxon>Pseudomonadati</taxon>
        <taxon>Bacteroidota</taxon>
        <taxon>Chitinophagia</taxon>
        <taxon>Chitinophagales</taxon>
        <taxon>Chitinophagaceae</taxon>
        <taxon>Compostibacter</taxon>
    </lineage>
</organism>
<evidence type="ECO:0000313" key="2">
    <source>
        <dbReference type="EMBL" id="GAA4309157.1"/>
    </source>
</evidence>
<dbReference type="EMBL" id="BAABFN010000002">
    <property type="protein sequence ID" value="GAA4309157.1"/>
    <property type="molecule type" value="Genomic_DNA"/>
</dbReference>
<accession>A0ABP8FR41</accession>
<reference evidence="3" key="1">
    <citation type="journal article" date="2019" name="Int. J. Syst. Evol. Microbiol.">
        <title>The Global Catalogue of Microorganisms (GCM) 10K type strain sequencing project: providing services to taxonomists for standard genome sequencing and annotation.</title>
        <authorList>
            <consortium name="The Broad Institute Genomics Platform"/>
            <consortium name="The Broad Institute Genome Sequencing Center for Infectious Disease"/>
            <person name="Wu L."/>
            <person name="Ma J."/>
        </authorList>
    </citation>
    <scope>NUCLEOTIDE SEQUENCE [LARGE SCALE GENOMIC DNA]</scope>
    <source>
        <strain evidence="3">JCM 17664</strain>
    </source>
</reference>
<dbReference type="Proteomes" id="UP001501207">
    <property type="component" value="Unassembled WGS sequence"/>
</dbReference>
<dbReference type="Pfam" id="PF25973">
    <property type="entry name" value="BSH_CzcB"/>
    <property type="match status" value="1"/>
</dbReference>
<dbReference type="InterPro" id="IPR058647">
    <property type="entry name" value="BSH_CzcB-like"/>
</dbReference>
<comment type="caution">
    <text evidence="2">The sequence shown here is derived from an EMBL/GenBank/DDBJ whole genome shotgun (WGS) entry which is preliminary data.</text>
</comment>
<keyword evidence="3" id="KW-1185">Reference proteome</keyword>